<dbReference type="SUPFAM" id="SSF53448">
    <property type="entry name" value="Nucleotide-diphospho-sugar transferases"/>
    <property type="match status" value="1"/>
</dbReference>
<protein>
    <submittedName>
        <fullName evidence="1">Uncharacterized protein</fullName>
    </submittedName>
</protein>
<accession>A0A6J5KNL7</accession>
<reference evidence="1" key="1">
    <citation type="submission" date="2020-04" db="EMBL/GenBank/DDBJ databases">
        <authorList>
            <person name="Chiriac C."/>
            <person name="Salcher M."/>
            <person name="Ghai R."/>
            <person name="Kavagutti S V."/>
        </authorList>
    </citation>
    <scope>NUCLEOTIDE SEQUENCE</scope>
</reference>
<organism evidence="1">
    <name type="scientific">uncultured Caudovirales phage</name>
    <dbReference type="NCBI Taxonomy" id="2100421"/>
    <lineage>
        <taxon>Viruses</taxon>
        <taxon>Duplodnaviria</taxon>
        <taxon>Heunggongvirae</taxon>
        <taxon>Uroviricota</taxon>
        <taxon>Caudoviricetes</taxon>
        <taxon>Peduoviridae</taxon>
        <taxon>Maltschvirus</taxon>
        <taxon>Maltschvirus maltsch</taxon>
    </lineage>
</organism>
<sequence length="239" mass="28029">MADVASMWYGSEIDQLGRLTIASFLQHKHSFTLYTYDLNIVVPNGVIVKDANEILNSSQIYGNNNVWQPFSDLFRYKMLIETDYIWVDMDVVCITDDWHFPHEYVFGLEDIRYNNAILSMPKNSKALKYMYETALNTKPSELNWNIPSGIPIDIGPTLLTKTINEFELNKYGLPEKAFYPINHRETFKFLYPGCLKEVLDKSEGNYAVHLYSSTLNKKWRKNIPEYSFIWLMLQKYKCL</sequence>
<evidence type="ECO:0000313" key="1">
    <source>
        <dbReference type="EMBL" id="CAB4121779.1"/>
    </source>
</evidence>
<proteinExistence type="predicted"/>
<dbReference type="EMBL" id="LR796157">
    <property type="protein sequence ID" value="CAB4121779.1"/>
    <property type="molecule type" value="Genomic_DNA"/>
</dbReference>
<gene>
    <name evidence="1" type="ORF">UFOVP27_3</name>
</gene>
<dbReference type="InterPro" id="IPR029044">
    <property type="entry name" value="Nucleotide-diphossugar_trans"/>
</dbReference>
<name>A0A6J5KNL7_9CAUD</name>
<dbReference type="Gene3D" id="3.90.550.20">
    <property type="match status" value="1"/>
</dbReference>